<dbReference type="EMBL" id="AZGD01000023">
    <property type="protein sequence ID" value="KRM19981.1"/>
    <property type="molecule type" value="Genomic_DNA"/>
</dbReference>
<dbReference type="Pfam" id="PF01965">
    <property type="entry name" value="DJ-1_PfpI"/>
    <property type="match status" value="1"/>
</dbReference>
<dbReference type="InterPro" id="IPR006287">
    <property type="entry name" value="DJ-1"/>
</dbReference>
<gene>
    <name evidence="2" type="ORF">FC40_GL001232</name>
</gene>
<dbReference type="STRING" id="1423755.FC40_GL001232"/>
<sequence length="188" mass="20559">MTKKVAVVLANGFEEIEGLTQVDVLRRAGFQCDMVGLDSKEVTGSHGIQVTCDKVLNDDLLDYDLVTFPGGLPGATNLRDSDKLMHLMQQRANKGQWNAAMCAAPMALARYGLLEGHDYTMFPGMNEEHGDPKGNFKEDMVVVDEVAKIITSRGPATALPFSFALAKALGANVEDLKESMLYNFLMKQ</sequence>
<dbReference type="GO" id="GO:0005737">
    <property type="term" value="C:cytoplasm"/>
    <property type="evidence" value="ECO:0007669"/>
    <property type="project" value="TreeGrafter"/>
</dbReference>
<dbReference type="PANTHER" id="PTHR48094">
    <property type="entry name" value="PROTEIN/NUCLEIC ACID DEGLYCASE DJ-1-RELATED"/>
    <property type="match status" value="1"/>
</dbReference>
<dbReference type="SUPFAM" id="SSF52317">
    <property type="entry name" value="Class I glutamine amidotransferase-like"/>
    <property type="match status" value="1"/>
</dbReference>
<dbReference type="Gene3D" id="3.40.50.880">
    <property type="match status" value="1"/>
</dbReference>
<dbReference type="OrthoDB" id="9800516at2"/>
<dbReference type="RefSeq" id="WP_025022192.1">
    <property type="nucleotide sequence ID" value="NZ_AZGD01000023.1"/>
</dbReference>
<proteinExistence type="predicted"/>
<dbReference type="Proteomes" id="UP000051054">
    <property type="component" value="Unassembled WGS sequence"/>
</dbReference>
<name>A0A0R1WRD7_9LACO</name>
<dbReference type="PATRIC" id="fig|1423755.3.peg.1303"/>
<keyword evidence="3" id="KW-1185">Reference proteome</keyword>
<dbReference type="InterPro" id="IPR002818">
    <property type="entry name" value="DJ-1/PfpI"/>
</dbReference>
<feature type="domain" description="DJ-1/PfpI" evidence="1">
    <location>
        <begin position="3"/>
        <end position="167"/>
    </location>
</feature>
<dbReference type="eggNOG" id="COG0693">
    <property type="taxonomic scope" value="Bacteria"/>
</dbReference>
<dbReference type="AlphaFoldDB" id="A0A0R1WRD7"/>
<evidence type="ECO:0000259" key="1">
    <source>
        <dbReference type="Pfam" id="PF01965"/>
    </source>
</evidence>
<dbReference type="InterPro" id="IPR050325">
    <property type="entry name" value="Prot/Nucl_acid_deglycase"/>
</dbReference>
<dbReference type="InterPro" id="IPR029062">
    <property type="entry name" value="Class_I_gatase-like"/>
</dbReference>
<evidence type="ECO:0000313" key="2">
    <source>
        <dbReference type="EMBL" id="KRM19981.1"/>
    </source>
</evidence>
<accession>A0A0R1WRD7</accession>
<protein>
    <submittedName>
        <fullName evidence="2">DJ-1 family protein</fullName>
    </submittedName>
</protein>
<reference evidence="2 3" key="1">
    <citation type="journal article" date="2015" name="Genome Announc.">
        <title>Expanding the biotechnology potential of lactobacilli through comparative genomics of 213 strains and associated genera.</title>
        <authorList>
            <person name="Sun Z."/>
            <person name="Harris H.M."/>
            <person name="McCann A."/>
            <person name="Guo C."/>
            <person name="Argimon S."/>
            <person name="Zhang W."/>
            <person name="Yang X."/>
            <person name="Jeffery I.B."/>
            <person name="Cooney J.C."/>
            <person name="Kagawa T.F."/>
            <person name="Liu W."/>
            <person name="Song Y."/>
            <person name="Salvetti E."/>
            <person name="Wrobel A."/>
            <person name="Rasinkangas P."/>
            <person name="Parkhill J."/>
            <person name="Rea M.C."/>
            <person name="O'Sullivan O."/>
            <person name="Ritari J."/>
            <person name="Douillard F.P."/>
            <person name="Paul Ross R."/>
            <person name="Yang R."/>
            <person name="Briner A.E."/>
            <person name="Felis G.E."/>
            <person name="de Vos W.M."/>
            <person name="Barrangou R."/>
            <person name="Klaenhammer T.R."/>
            <person name="Caufield P.W."/>
            <person name="Cui Y."/>
            <person name="Zhang H."/>
            <person name="O'Toole P.W."/>
        </authorList>
    </citation>
    <scope>NUCLEOTIDE SEQUENCE [LARGE SCALE GENOMIC DNA]</scope>
    <source>
        <strain evidence="2 3">DSM 18933</strain>
    </source>
</reference>
<comment type="caution">
    <text evidence="2">The sequence shown here is derived from an EMBL/GenBank/DDBJ whole genome shotgun (WGS) entry which is preliminary data.</text>
</comment>
<dbReference type="NCBIfam" id="TIGR01383">
    <property type="entry name" value="not_thiJ"/>
    <property type="match status" value="1"/>
</dbReference>
<dbReference type="PANTHER" id="PTHR48094:SF12">
    <property type="entry name" value="PARKINSON DISEASE PROTEIN 7 HOMOLOG"/>
    <property type="match status" value="1"/>
</dbReference>
<organism evidence="2 3">
    <name type="scientific">Ligilactobacillus hayakitensis DSM 18933 = JCM 14209</name>
    <dbReference type="NCBI Taxonomy" id="1423755"/>
    <lineage>
        <taxon>Bacteria</taxon>
        <taxon>Bacillati</taxon>
        <taxon>Bacillota</taxon>
        <taxon>Bacilli</taxon>
        <taxon>Lactobacillales</taxon>
        <taxon>Lactobacillaceae</taxon>
        <taxon>Ligilactobacillus</taxon>
    </lineage>
</organism>
<evidence type="ECO:0000313" key="3">
    <source>
        <dbReference type="Proteomes" id="UP000051054"/>
    </source>
</evidence>
<dbReference type="CDD" id="cd03135">
    <property type="entry name" value="GATase1_DJ-1"/>
    <property type="match status" value="1"/>
</dbReference>